<reference evidence="1" key="1">
    <citation type="submission" date="2014-11" db="EMBL/GenBank/DDBJ databases">
        <authorList>
            <person name="Amaro Gonzalez C."/>
        </authorList>
    </citation>
    <scope>NUCLEOTIDE SEQUENCE</scope>
</reference>
<name>A0A0E9TM16_ANGAN</name>
<dbReference type="EMBL" id="GBXM01054814">
    <property type="protein sequence ID" value="JAH53763.1"/>
    <property type="molecule type" value="Transcribed_RNA"/>
</dbReference>
<evidence type="ECO:0000313" key="1">
    <source>
        <dbReference type="EMBL" id="JAH53763.1"/>
    </source>
</evidence>
<sequence>MCLVDGGQVDVH</sequence>
<proteinExistence type="predicted"/>
<accession>A0A0E9TM16</accession>
<organism evidence="1">
    <name type="scientific">Anguilla anguilla</name>
    <name type="common">European freshwater eel</name>
    <name type="synonym">Muraena anguilla</name>
    <dbReference type="NCBI Taxonomy" id="7936"/>
    <lineage>
        <taxon>Eukaryota</taxon>
        <taxon>Metazoa</taxon>
        <taxon>Chordata</taxon>
        <taxon>Craniata</taxon>
        <taxon>Vertebrata</taxon>
        <taxon>Euteleostomi</taxon>
        <taxon>Actinopterygii</taxon>
        <taxon>Neopterygii</taxon>
        <taxon>Teleostei</taxon>
        <taxon>Anguilliformes</taxon>
        <taxon>Anguillidae</taxon>
        <taxon>Anguilla</taxon>
    </lineage>
</organism>
<protein>
    <submittedName>
        <fullName evidence="1">Uncharacterized protein</fullName>
    </submittedName>
</protein>
<reference evidence="1" key="2">
    <citation type="journal article" date="2015" name="Fish Shellfish Immunol.">
        <title>Early steps in the European eel (Anguilla anguilla)-Vibrio vulnificus interaction in the gills: Role of the RtxA13 toxin.</title>
        <authorList>
            <person name="Callol A."/>
            <person name="Pajuelo D."/>
            <person name="Ebbesson L."/>
            <person name="Teles M."/>
            <person name="MacKenzie S."/>
            <person name="Amaro C."/>
        </authorList>
    </citation>
    <scope>NUCLEOTIDE SEQUENCE</scope>
</reference>